<name>A0ABU1BD86_PSEHA</name>
<dbReference type="EMBL" id="JAVIFY010000009">
    <property type="protein sequence ID" value="MDQ9092458.1"/>
    <property type="molecule type" value="Genomic_DNA"/>
</dbReference>
<accession>A0ABU1BD86</accession>
<comment type="caution">
    <text evidence="1">The sequence shown here is derived from an EMBL/GenBank/DDBJ whole genome shotgun (WGS) entry which is preliminary data.</text>
</comment>
<proteinExistence type="predicted"/>
<evidence type="ECO:0000313" key="2">
    <source>
        <dbReference type="Proteomes" id="UP001226574"/>
    </source>
</evidence>
<keyword evidence="2" id="KW-1185">Reference proteome</keyword>
<dbReference type="Proteomes" id="UP001226574">
    <property type="component" value="Unassembled WGS sequence"/>
</dbReference>
<sequence>MLASSELDKIKHNAGKLPLFVRYVASHGLHCEVIVYFPPEAKSVAKHYLATPCLMPDESALMPL</sequence>
<dbReference type="RefSeq" id="WP_016708999.1">
    <property type="nucleotide sequence ID" value="NZ_JAVIFY010000009.1"/>
</dbReference>
<reference evidence="1 2" key="1">
    <citation type="submission" date="2023-08" db="EMBL/GenBank/DDBJ databases">
        <title>Pseudoalteromonas haloplanktis LL1 genome.</title>
        <authorList>
            <person name="Wu S."/>
        </authorList>
    </citation>
    <scope>NUCLEOTIDE SEQUENCE [LARGE SCALE GENOMIC DNA]</scope>
    <source>
        <strain evidence="1 2">LL1</strain>
    </source>
</reference>
<protein>
    <submittedName>
        <fullName evidence="1">Uncharacterized protein</fullName>
    </submittedName>
</protein>
<gene>
    <name evidence="1" type="ORF">RC083_12750</name>
</gene>
<organism evidence="1 2">
    <name type="scientific">Pseudoalteromonas haloplanktis</name>
    <name type="common">Alteromonas haloplanktis</name>
    <dbReference type="NCBI Taxonomy" id="228"/>
    <lineage>
        <taxon>Bacteria</taxon>
        <taxon>Pseudomonadati</taxon>
        <taxon>Pseudomonadota</taxon>
        <taxon>Gammaproteobacteria</taxon>
        <taxon>Alteromonadales</taxon>
        <taxon>Pseudoalteromonadaceae</taxon>
        <taxon>Pseudoalteromonas</taxon>
    </lineage>
</organism>
<evidence type="ECO:0000313" key="1">
    <source>
        <dbReference type="EMBL" id="MDQ9092458.1"/>
    </source>
</evidence>